<sequence length="181" mass="19593">MEVYSLLVADVAALEQCPVRFFESLVICCYGIPREWPANGMGNDDVVAAINGQHGIVRWPTPAVRLDVHGSLVRREGTPPKRPLDTIAESRYGSRHAIQSTTSMCVLMGLLSANLVRSIFVIWSSERSGYGYAVSKAPGSIPAVASLLADTKIRCSMSEEYQWIAGERVGAHLDGGKICLG</sequence>
<evidence type="ECO:0000313" key="2">
    <source>
        <dbReference type="Proteomes" id="UP000293360"/>
    </source>
</evidence>
<name>A0A4Q4T2W4_9PEZI</name>
<dbReference type="OrthoDB" id="5332281at2759"/>
<evidence type="ECO:0000313" key="1">
    <source>
        <dbReference type="EMBL" id="RYO96076.1"/>
    </source>
</evidence>
<proteinExistence type="predicted"/>
<keyword evidence="2" id="KW-1185">Reference proteome</keyword>
<accession>A0A4Q4T2W4</accession>
<organism evidence="1 2">
    <name type="scientific">Monosporascus ibericus</name>
    <dbReference type="NCBI Taxonomy" id="155417"/>
    <lineage>
        <taxon>Eukaryota</taxon>
        <taxon>Fungi</taxon>
        <taxon>Dikarya</taxon>
        <taxon>Ascomycota</taxon>
        <taxon>Pezizomycotina</taxon>
        <taxon>Sordariomycetes</taxon>
        <taxon>Xylariomycetidae</taxon>
        <taxon>Xylariales</taxon>
        <taxon>Xylariales incertae sedis</taxon>
        <taxon>Monosporascus</taxon>
    </lineage>
</organism>
<reference evidence="1 2" key="1">
    <citation type="submission" date="2018-06" db="EMBL/GenBank/DDBJ databases">
        <title>Complete Genomes of Monosporascus.</title>
        <authorList>
            <person name="Robinson A.J."/>
            <person name="Natvig D.O."/>
        </authorList>
    </citation>
    <scope>NUCLEOTIDE SEQUENCE [LARGE SCALE GENOMIC DNA]</scope>
    <source>
        <strain evidence="1 2">CBS 110550</strain>
    </source>
</reference>
<dbReference type="AlphaFoldDB" id="A0A4Q4T2W4"/>
<comment type="caution">
    <text evidence="1">The sequence shown here is derived from an EMBL/GenBank/DDBJ whole genome shotgun (WGS) entry which is preliminary data.</text>
</comment>
<dbReference type="EMBL" id="QJNU01000525">
    <property type="protein sequence ID" value="RYO96076.1"/>
    <property type="molecule type" value="Genomic_DNA"/>
</dbReference>
<gene>
    <name evidence="1" type="ORF">DL764_007537</name>
</gene>
<protein>
    <submittedName>
        <fullName evidence="1">Uncharacterized protein</fullName>
    </submittedName>
</protein>
<dbReference type="Proteomes" id="UP000293360">
    <property type="component" value="Unassembled WGS sequence"/>
</dbReference>
<dbReference type="STRING" id="155417.A0A4Q4T2W4"/>